<dbReference type="InterPro" id="IPR036561">
    <property type="entry name" value="MAM33_sf"/>
</dbReference>
<dbReference type="Proteomes" id="UP001605036">
    <property type="component" value="Unassembled WGS sequence"/>
</dbReference>
<dbReference type="InterPro" id="IPR003428">
    <property type="entry name" value="MAM33"/>
</dbReference>
<evidence type="ECO:0000313" key="3">
    <source>
        <dbReference type="Proteomes" id="UP001605036"/>
    </source>
</evidence>
<sequence>MSVVRALRRAVAPVRRCAAPLLVEQPTVAAASGRTLSAAAVGGARPAPLWTLSRLASTAREVSRESDSGLLQVLKAELEHERKTYSQPKDVSRGPPKPWTLTDKPGHADIILRRSYGEEDIAVTCVYQPDAYGERHEDDEPQGSDEDDRDEESAACVNMTITVNKGADNPTLEISAASYGNEISIDHVYFWEDKNSRDALYDGPNFLQLDEELQAQFERYIKARGVNKDLVSYLFNLLEDKEQREYMRWLQKVEQFVRQ</sequence>
<protein>
    <recommendedName>
        <fullName evidence="4">Mitochondrial glycoprotein</fullName>
    </recommendedName>
</protein>
<dbReference type="PANTHER" id="PTHR10826:SF1">
    <property type="entry name" value="COMPLEMENT COMPONENT 1 Q SUBCOMPONENT-BINDING PROTEIN, MITOCHONDRIAL"/>
    <property type="match status" value="1"/>
</dbReference>
<evidence type="ECO:0000256" key="1">
    <source>
        <dbReference type="SAM" id="MobiDB-lite"/>
    </source>
</evidence>
<reference evidence="2 3" key="1">
    <citation type="submission" date="2024-09" db="EMBL/GenBank/DDBJ databases">
        <title>Chromosome-scale assembly of Riccia fluitans.</title>
        <authorList>
            <person name="Paukszto L."/>
            <person name="Sawicki J."/>
            <person name="Karawczyk K."/>
            <person name="Piernik-Szablinska J."/>
            <person name="Szczecinska M."/>
            <person name="Mazdziarz M."/>
        </authorList>
    </citation>
    <scope>NUCLEOTIDE SEQUENCE [LARGE SCALE GENOMIC DNA]</scope>
    <source>
        <strain evidence="2">Rf_01</strain>
        <tissue evidence="2">Aerial parts of the thallus</tissue>
    </source>
</reference>
<dbReference type="Pfam" id="PF02330">
    <property type="entry name" value="MAM33"/>
    <property type="match status" value="1"/>
</dbReference>
<evidence type="ECO:0008006" key="4">
    <source>
        <dbReference type="Google" id="ProtNLM"/>
    </source>
</evidence>
<accession>A0ABD1ZMU8</accession>
<proteinExistence type="predicted"/>
<dbReference type="PANTHER" id="PTHR10826">
    <property type="entry name" value="COMPLEMENT COMPONENT 1"/>
    <property type="match status" value="1"/>
</dbReference>
<name>A0ABD1ZMU8_9MARC</name>
<dbReference type="Gene3D" id="3.10.280.10">
    <property type="entry name" value="Mitochondrial glycoprotein"/>
    <property type="match status" value="1"/>
</dbReference>
<feature type="region of interest" description="Disordered" evidence="1">
    <location>
        <begin position="129"/>
        <end position="152"/>
    </location>
</feature>
<feature type="region of interest" description="Disordered" evidence="1">
    <location>
        <begin position="81"/>
        <end position="104"/>
    </location>
</feature>
<keyword evidence="3" id="KW-1185">Reference proteome</keyword>
<dbReference type="SUPFAM" id="SSF54529">
    <property type="entry name" value="Mitochondrial glycoprotein MAM33-like"/>
    <property type="match status" value="1"/>
</dbReference>
<comment type="caution">
    <text evidence="2">The sequence shown here is derived from an EMBL/GenBank/DDBJ whole genome shotgun (WGS) entry which is preliminary data.</text>
</comment>
<feature type="compositionally biased region" description="Acidic residues" evidence="1">
    <location>
        <begin position="139"/>
        <end position="152"/>
    </location>
</feature>
<dbReference type="AlphaFoldDB" id="A0ABD1ZMU8"/>
<evidence type="ECO:0000313" key="2">
    <source>
        <dbReference type="EMBL" id="KAL2652768.1"/>
    </source>
</evidence>
<gene>
    <name evidence="2" type="ORF">R1flu_020896</name>
</gene>
<dbReference type="EMBL" id="JBHFFA010000001">
    <property type="protein sequence ID" value="KAL2652768.1"/>
    <property type="molecule type" value="Genomic_DNA"/>
</dbReference>
<organism evidence="2 3">
    <name type="scientific">Riccia fluitans</name>
    <dbReference type="NCBI Taxonomy" id="41844"/>
    <lineage>
        <taxon>Eukaryota</taxon>
        <taxon>Viridiplantae</taxon>
        <taxon>Streptophyta</taxon>
        <taxon>Embryophyta</taxon>
        <taxon>Marchantiophyta</taxon>
        <taxon>Marchantiopsida</taxon>
        <taxon>Marchantiidae</taxon>
        <taxon>Marchantiales</taxon>
        <taxon>Ricciaceae</taxon>
        <taxon>Riccia</taxon>
    </lineage>
</organism>